<feature type="chain" id="PRO_5038783906" evidence="6">
    <location>
        <begin position="37"/>
        <end position="752"/>
    </location>
</feature>
<dbReference type="InterPro" id="IPR050131">
    <property type="entry name" value="Peptidase_S8_subtilisin-like"/>
</dbReference>
<protein>
    <submittedName>
        <fullName evidence="8">Putative subtilase-family protease</fullName>
    </submittedName>
</protein>
<comment type="caution">
    <text evidence="5">Lacks conserved residue(s) required for the propagation of feature annotation.</text>
</comment>
<evidence type="ECO:0000256" key="2">
    <source>
        <dbReference type="ARBA" id="ARBA00022670"/>
    </source>
</evidence>
<evidence type="ECO:0000256" key="3">
    <source>
        <dbReference type="ARBA" id="ARBA00022801"/>
    </source>
</evidence>
<dbReference type="PROSITE" id="PS51892">
    <property type="entry name" value="SUBTILASE"/>
    <property type="match status" value="1"/>
</dbReference>
<dbReference type="Pfam" id="PF17957">
    <property type="entry name" value="Big_7"/>
    <property type="match status" value="1"/>
</dbReference>
<keyword evidence="6" id="KW-0732">Signal</keyword>
<evidence type="ECO:0000259" key="7">
    <source>
        <dbReference type="Pfam" id="PF00082"/>
    </source>
</evidence>
<dbReference type="PATRIC" id="fig|512565.3.peg.69"/>
<dbReference type="Proteomes" id="UP000007882">
    <property type="component" value="Chromosome"/>
</dbReference>
<dbReference type="EMBL" id="AP012319">
    <property type="protein sequence ID" value="BAL85286.1"/>
    <property type="molecule type" value="Genomic_DNA"/>
</dbReference>
<dbReference type="InterPro" id="IPR036852">
    <property type="entry name" value="Peptidase_S8/S53_dom_sf"/>
</dbReference>
<dbReference type="GO" id="GO:0004252">
    <property type="term" value="F:serine-type endopeptidase activity"/>
    <property type="evidence" value="ECO:0007669"/>
    <property type="project" value="InterPro"/>
</dbReference>
<evidence type="ECO:0000256" key="1">
    <source>
        <dbReference type="ARBA" id="ARBA00011073"/>
    </source>
</evidence>
<evidence type="ECO:0000313" key="9">
    <source>
        <dbReference type="Proteomes" id="UP000007882"/>
    </source>
</evidence>
<evidence type="ECO:0000256" key="5">
    <source>
        <dbReference type="PROSITE-ProRule" id="PRU01240"/>
    </source>
</evidence>
<keyword evidence="4" id="KW-0720">Serine protease</keyword>
<keyword evidence="9" id="KW-1185">Reference proteome</keyword>
<gene>
    <name evidence="8" type="ordered locus">AMIS_660</name>
</gene>
<dbReference type="PANTHER" id="PTHR43806">
    <property type="entry name" value="PEPTIDASE S8"/>
    <property type="match status" value="1"/>
</dbReference>
<reference evidence="8 9" key="1">
    <citation type="submission" date="2012-02" db="EMBL/GenBank/DDBJ databases">
        <title>Complete genome sequence of Actinoplanes missouriensis 431 (= NBRC 102363).</title>
        <authorList>
            <person name="Ohnishi Y."/>
            <person name="Ishikawa J."/>
            <person name="Sekine M."/>
            <person name="Hosoyama A."/>
            <person name="Harada T."/>
            <person name="Narita H."/>
            <person name="Hata T."/>
            <person name="Konno Y."/>
            <person name="Tutikane K."/>
            <person name="Fujita N."/>
            <person name="Horinouchi S."/>
            <person name="Hayakawa M."/>
        </authorList>
    </citation>
    <scope>NUCLEOTIDE SEQUENCE [LARGE SCALE GENOMIC DNA]</scope>
    <source>
        <strain evidence="9">ATCC 14538 / DSM 43046 / CBS 188.64 / JCM 3121 / NBRC 102363 / NCIMB 12654 / NRRL B-3342 / UNCC 431</strain>
    </source>
</reference>
<dbReference type="STRING" id="512565.AMIS_660"/>
<name>I0GWZ9_ACTM4</name>
<dbReference type="PANTHER" id="PTHR43806:SF11">
    <property type="entry name" value="CEREVISIN-RELATED"/>
    <property type="match status" value="1"/>
</dbReference>
<dbReference type="InterPro" id="IPR000209">
    <property type="entry name" value="Peptidase_S8/S53_dom"/>
</dbReference>
<dbReference type="HOGENOM" id="CLU_369920_0_0_11"/>
<dbReference type="Gene3D" id="3.40.50.200">
    <property type="entry name" value="Peptidase S8/S53 domain"/>
    <property type="match status" value="1"/>
</dbReference>
<feature type="domain" description="Peptidase S8/S53" evidence="7">
    <location>
        <begin position="147"/>
        <end position="392"/>
    </location>
</feature>
<accession>I0GWZ9</accession>
<dbReference type="Pfam" id="PF00082">
    <property type="entry name" value="Peptidase_S8"/>
    <property type="match status" value="1"/>
</dbReference>
<comment type="similarity">
    <text evidence="1 5">Belongs to the peptidase S8 family.</text>
</comment>
<organism evidence="8 9">
    <name type="scientific">Actinoplanes missouriensis (strain ATCC 14538 / DSM 43046 / CBS 188.64 / JCM 3121 / NBRC 102363 / NCIMB 12654 / NRRL B-3342 / UNCC 431)</name>
    <dbReference type="NCBI Taxonomy" id="512565"/>
    <lineage>
        <taxon>Bacteria</taxon>
        <taxon>Bacillati</taxon>
        <taxon>Actinomycetota</taxon>
        <taxon>Actinomycetes</taxon>
        <taxon>Micromonosporales</taxon>
        <taxon>Micromonosporaceae</taxon>
        <taxon>Actinoplanes</taxon>
    </lineage>
</organism>
<evidence type="ECO:0000256" key="4">
    <source>
        <dbReference type="ARBA" id="ARBA00022825"/>
    </source>
</evidence>
<keyword evidence="3" id="KW-0378">Hydrolase</keyword>
<dbReference type="SUPFAM" id="SSF52743">
    <property type="entry name" value="Subtilisin-like"/>
    <property type="match status" value="1"/>
</dbReference>
<dbReference type="InterPro" id="IPR013783">
    <property type="entry name" value="Ig-like_fold"/>
</dbReference>
<dbReference type="KEGG" id="ams:AMIS_660"/>
<dbReference type="AlphaFoldDB" id="I0GWZ9"/>
<proteinExistence type="inferred from homology"/>
<evidence type="ECO:0000256" key="6">
    <source>
        <dbReference type="SAM" id="SignalP"/>
    </source>
</evidence>
<evidence type="ECO:0000313" key="8">
    <source>
        <dbReference type="EMBL" id="BAL85286.1"/>
    </source>
</evidence>
<keyword evidence="2 8" id="KW-0645">Protease</keyword>
<dbReference type="Gene3D" id="2.60.40.10">
    <property type="entry name" value="Immunoglobulins"/>
    <property type="match status" value="1"/>
</dbReference>
<dbReference type="OrthoDB" id="5240330at2"/>
<feature type="signal peptide" evidence="6">
    <location>
        <begin position="1"/>
        <end position="36"/>
    </location>
</feature>
<dbReference type="GO" id="GO:0005975">
    <property type="term" value="P:carbohydrate metabolic process"/>
    <property type="evidence" value="ECO:0007669"/>
    <property type="project" value="UniProtKB-ARBA"/>
</dbReference>
<sequence>MIGVRPFQTLATGVPSLRTVSLSLAAVLLAGVSATAATPAVAAPSDRPWLGYTIGLQPNVKPLELLKRLDIQPSGALEWVTGLNAVSGGLFYEGHYSSVLTKLQADPDVRFAELMAFTDSNESYWNPLTGRELDTVQLPHGKTGTEDVTVAVLNTGVTPNRDLPESRLVPGFNTLDLPFVGHEDLPRQGRSTKDDGGFGTMTAGIIAGDSGICPSCKIMPVKVSFADPGRVTGSASDLAAGIVWATDHGADVITTPAVVDRESKLLAEAIQYALNEKVLVVASAGKDIYDGRQVQPAATEQVLSVSAVDTSGRVTGRYGSNTGGSRWIDVAAAEGAPAVNHLGASSQLDGVEGATAVVAGTAALAFSMQPGVKADEVRQSIVDTAIPAGLPVLNAGRAVHKVAGNDTADPEITSTGLTANQLISKPIDVRPVATDDYGIVLTELTAGGKTVTTRSPWETLRFTPPAGFSGDLAVSLRVTDVAGKTAGATTVVKVDTVGPTGSFVSPAAGARVRGAAKVVFRGSADVASAKVNGVAMKKSGADWTASATPNRGNLVVEAADQYGNVSRFTRAVVVDNDGPTATAVNPKQNTRVRGTFTTSLSGVKDASGVAKAELWANGKYLGAGYSKKVATGKSSGNVKLVWKLTDKLGNSRSYTRIVIADNKAPSVSITKAPKNKAKVKGTVKVSVKASDASGIARVELIVNGKVVATDKTSGYVLSVNTKKQKKSMQVRVRAYDKLGNVTYTTTRTWYRK</sequence>
<dbReference type="eggNOG" id="COG1404">
    <property type="taxonomic scope" value="Bacteria"/>
</dbReference>
<dbReference type="GO" id="GO:0006508">
    <property type="term" value="P:proteolysis"/>
    <property type="evidence" value="ECO:0007669"/>
    <property type="project" value="UniProtKB-KW"/>
</dbReference>